<dbReference type="Proteomes" id="UP000286100">
    <property type="component" value="Unassembled WGS sequence"/>
</dbReference>
<reference evidence="1 2" key="1">
    <citation type="submission" date="2018-09" db="EMBL/GenBank/DDBJ databases">
        <authorList>
            <person name="Zhu H."/>
        </authorList>
    </citation>
    <scope>NUCLEOTIDE SEQUENCE [LARGE SCALE GENOMIC DNA]</scope>
    <source>
        <strain evidence="1 2">K2R01-6</strain>
    </source>
</reference>
<accession>A0A418W6X6</accession>
<dbReference type="OrthoDB" id="7502927at2"/>
<evidence type="ECO:0008006" key="3">
    <source>
        <dbReference type="Google" id="ProtNLM"/>
    </source>
</evidence>
<keyword evidence="2" id="KW-1185">Reference proteome</keyword>
<comment type="caution">
    <text evidence="1">The sequence shown here is derived from an EMBL/GenBank/DDBJ whole genome shotgun (WGS) entry which is preliminary data.</text>
</comment>
<evidence type="ECO:0000313" key="2">
    <source>
        <dbReference type="Proteomes" id="UP000286100"/>
    </source>
</evidence>
<dbReference type="EMBL" id="QYUM01000004">
    <property type="protein sequence ID" value="RJF85718.1"/>
    <property type="molecule type" value="Genomic_DNA"/>
</dbReference>
<gene>
    <name evidence="1" type="ORF">D3876_17675</name>
</gene>
<protein>
    <recommendedName>
        <fullName evidence="3">Flagellar protein FliL</fullName>
    </recommendedName>
</protein>
<organism evidence="1 2">
    <name type="scientific">Sphingomonas cavernae</name>
    <dbReference type="NCBI Taxonomy" id="2320861"/>
    <lineage>
        <taxon>Bacteria</taxon>
        <taxon>Pseudomonadati</taxon>
        <taxon>Pseudomonadota</taxon>
        <taxon>Alphaproteobacteria</taxon>
        <taxon>Sphingomonadales</taxon>
        <taxon>Sphingomonadaceae</taxon>
        <taxon>Sphingomonas</taxon>
    </lineage>
</organism>
<evidence type="ECO:0000313" key="1">
    <source>
        <dbReference type="EMBL" id="RJF85718.1"/>
    </source>
</evidence>
<name>A0A418W6X6_9SPHN</name>
<dbReference type="AlphaFoldDB" id="A0A418W6X6"/>
<proteinExistence type="predicted"/>
<sequence>MKGLLVSALVLTLGIGVGGGAAFGTSMALGARPQLQESTEFVPTGTVLAPLVFADGRLSGYVSFEVQLEVAAGTREDVEARLPILLNAINMRTYRTPMASGRDGLIPSLSAFRKVVIEAAAETYGKGVIRRAVVTQASPV</sequence>
<dbReference type="RefSeq" id="WP_119764739.1">
    <property type="nucleotide sequence ID" value="NZ_QYUM01000004.1"/>
</dbReference>